<reference evidence="2 3" key="1">
    <citation type="journal article" date="2022" name="bioRxiv">
        <title>Genomics of Preaxostyla Flagellates Illuminates Evolutionary Transitions and the Path Towards Mitochondrial Loss.</title>
        <authorList>
            <person name="Novak L.V.F."/>
            <person name="Treitli S.C."/>
            <person name="Pyrih J."/>
            <person name="Halakuc P."/>
            <person name="Pipaliya S.V."/>
            <person name="Vacek V."/>
            <person name="Brzon O."/>
            <person name="Soukal P."/>
            <person name="Eme L."/>
            <person name="Dacks J.B."/>
            <person name="Karnkowska A."/>
            <person name="Elias M."/>
            <person name="Hampl V."/>
        </authorList>
    </citation>
    <scope>NUCLEOTIDE SEQUENCE [LARGE SCALE GENOMIC DNA]</scope>
    <source>
        <strain evidence="2">NAU3</strain>
        <tissue evidence="2">Gut</tissue>
    </source>
</reference>
<sequence length="626" mass="68524">MKVFQQHNAFSDESHAFVPIAASPPMSTYTSTTPHLNTILPPAFTRHFNPTLLRFTSTPEQVHPFVNLPSIKQTEHLVVLLRKVIAELGNMFCTAITKEHQGRQTQLCLNSLSCKFTATMTGTNLIEQELKAKFKDESEAIAENPDSSFPLLVTVLHSVSVRLFCPALFDMIVDALINQSPVETLSVNFTELLRKANHRRSLLHFDVFDGVLEKEREWESQMREQVRDDFVDSDDFEDSETEDSNQGEKRIRLDSHFHPTLKQPSKSSRSGSSSKASSAQTTPAKRRRRRHCLSHRRKKKASVPPPPPPPPVKSNKKGMKGTKPKQPSSKAKSLGIVKKSVLSSRVHRQMALNAAAALPTQIIVDGKLLTYSVSSAAPQAQPADTPLVINVERTGSASKEVPPSAESPLKSMSPQPFLAGVILEAPAPKQSKEEAKAETVEVSKSTSPTAKTLTPPPLPIRSHVQTRIATSETNTQPIPKESSFPVEKPSPTTVHSPVPNPISAPAPKPAKKVTFRPTKTSSKSKSSHSSRHSLAVKKPKPKTLKPRHDPSNSVLAPLSTVYQTLSTQSLLNGPNISPRRLAMLSATNRGVYANPSPQQQRPVQTGTITDSPVASVEEIETDILVG</sequence>
<feature type="compositionally biased region" description="Basic and acidic residues" evidence="1">
    <location>
        <begin position="430"/>
        <end position="441"/>
    </location>
</feature>
<evidence type="ECO:0000313" key="3">
    <source>
        <dbReference type="Proteomes" id="UP001281761"/>
    </source>
</evidence>
<feature type="compositionally biased region" description="Polar residues" evidence="1">
    <location>
        <begin position="595"/>
        <end position="612"/>
    </location>
</feature>
<gene>
    <name evidence="2" type="ORF">BLNAU_22089</name>
</gene>
<feature type="compositionally biased region" description="Pro residues" evidence="1">
    <location>
        <begin position="498"/>
        <end position="508"/>
    </location>
</feature>
<feature type="region of interest" description="Disordered" evidence="1">
    <location>
        <begin position="222"/>
        <end position="336"/>
    </location>
</feature>
<feature type="compositionally biased region" description="Polar residues" evidence="1">
    <location>
        <begin position="463"/>
        <end position="477"/>
    </location>
</feature>
<proteinExistence type="predicted"/>
<feature type="compositionally biased region" description="Basic residues" evidence="1">
    <location>
        <begin position="525"/>
        <end position="545"/>
    </location>
</feature>
<keyword evidence="3" id="KW-1185">Reference proteome</keyword>
<feature type="compositionally biased region" description="Basic residues" evidence="1">
    <location>
        <begin position="284"/>
        <end position="301"/>
    </location>
</feature>
<organism evidence="2 3">
    <name type="scientific">Blattamonas nauphoetae</name>
    <dbReference type="NCBI Taxonomy" id="2049346"/>
    <lineage>
        <taxon>Eukaryota</taxon>
        <taxon>Metamonada</taxon>
        <taxon>Preaxostyla</taxon>
        <taxon>Oxymonadida</taxon>
        <taxon>Blattamonas</taxon>
    </lineage>
</organism>
<dbReference type="EMBL" id="JARBJD010000371">
    <property type="protein sequence ID" value="KAK2942974.1"/>
    <property type="molecule type" value="Genomic_DNA"/>
</dbReference>
<evidence type="ECO:0000256" key="1">
    <source>
        <dbReference type="SAM" id="MobiDB-lite"/>
    </source>
</evidence>
<feature type="region of interest" description="Disordered" evidence="1">
    <location>
        <begin position="426"/>
        <end position="554"/>
    </location>
</feature>
<feature type="compositionally biased region" description="Acidic residues" evidence="1">
    <location>
        <begin position="231"/>
        <end position="245"/>
    </location>
</feature>
<evidence type="ECO:0000313" key="2">
    <source>
        <dbReference type="EMBL" id="KAK2942974.1"/>
    </source>
</evidence>
<comment type="caution">
    <text evidence="2">The sequence shown here is derived from an EMBL/GenBank/DDBJ whole genome shotgun (WGS) entry which is preliminary data.</text>
</comment>
<feature type="compositionally biased region" description="Basic residues" evidence="1">
    <location>
        <begin position="314"/>
        <end position="323"/>
    </location>
</feature>
<feature type="compositionally biased region" description="Basic and acidic residues" evidence="1">
    <location>
        <begin position="246"/>
        <end position="257"/>
    </location>
</feature>
<accession>A0ABQ9WU02</accession>
<feature type="compositionally biased region" description="Low complexity" evidence="1">
    <location>
        <begin position="443"/>
        <end position="453"/>
    </location>
</feature>
<feature type="compositionally biased region" description="Pro residues" evidence="1">
    <location>
        <begin position="303"/>
        <end position="312"/>
    </location>
</feature>
<feature type="compositionally biased region" description="Low complexity" evidence="1">
    <location>
        <begin position="265"/>
        <end position="279"/>
    </location>
</feature>
<dbReference type="Proteomes" id="UP001281761">
    <property type="component" value="Unassembled WGS sequence"/>
</dbReference>
<name>A0ABQ9WU02_9EUKA</name>
<protein>
    <submittedName>
        <fullName evidence="2">Uncharacterized protein</fullName>
    </submittedName>
</protein>
<feature type="region of interest" description="Disordered" evidence="1">
    <location>
        <begin position="592"/>
        <end position="615"/>
    </location>
</feature>